<accession>A0A6B0YP29</accession>
<proteinExistence type="predicted"/>
<dbReference type="InterPro" id="IPR006311">
    <property type="entry name" value="TAT_signal"/>
</dbReference>
<dbReference type="PANTHER" id="PTHR43649">
    <property type="entry name" value="ARABINOSE-BINDING PROTEIN-RELATED"/>
    <property type="match status" value="1"/>
</dbReference>
<sequence length="477" mass="52922">MAFIFQRVRKDVFRFVPTAEIPYLARRIKMGTQHSFSRRRFLHGAGLGAAGLALAACAAPAAEPAAGDAEAPAAEMPEVVFWFPWEDPALNLQDKFNEAGLGVTAVWQLGEYDSNTKTMAALAAGTPPPVSFLGRWQSGDLAVRDALVILDDYIEGAQNFTWDNIWERLQKDSILWGKKWIVPYTTDTRALLYNRTVMGEAGLDPDAPPLTWDELHQMAIDITEQDDAGRLDVIGFTPTFGNPPVHLMFLTLIWCLDGDMVNEDLTQVTITDKGEEAMVFLKQLMDDQGGYEAAGAFTRGLSLAEGIDAFSAGKVGLAMHGQWVLRNYDKYSPDLDFGMIPGPVFPEYGIHANYDGGGGWFLFKEGGQPDDAWALVDFSMNEEFYLDHANRFHWLPARSDVGEQWAAFDERREVFAATANTVRWIPIFVGILETLGDIATMFDNILIGGKDIASELEIAEEKIQAVLDRHNEFPVPS</sequence>
<organism evidence="1">
    <name type="scientific">Caldilineaceae bacterium SB0664_bin_27</name>
    <dbReference type="NCBI Taxonomy" id="2605260"/>
    <lineage>
        <taxon>Bacteria</taxon>
        <taxon>Bacillati</taxon>
        <taxon>Chloroflexota</taxon>
        <taxon>Caldilineae</taxon>
        <taxon>Caldilineales</taxon>
        <taxon>Caldilineaceae</taxon>
    </lineage>
</organism>
<dbReference type="Pfam" id="PF13416">
    <property type="entry name" value="SBP_bac_8"/>
    <property type="match status" value="1"/>
</dbReference>
<reference evidence="1" key="1">
    <citation type="submission" date="2019-09" db="EMBL/GenBank/DDBJ databases">
        <title>Characterisation of the sponge microbiome using genome-centric metagenomics.</title>
        <authorList>
            <person name="Engelberts J.P."/>
            <person name="Robbins S.J."/>
            <person name="De Goeij J.M."/>
            <person name="Aranda M."/>
            <person name="Bell S.C."/>
            <person name="Webster N.S."/>
        </authorList>
    </citation>
    <scope>NUCLEOTIDE SEQUENCE</scope>
    <source>
        <strain evidence="1">SB0664_bin_27</strain>
    </source>
</reference>
<name>A0A6B0YP29_9CHLR</name>
<dbReference type="InterPro" id="IPR006059">
    <property type="entry name" value="SBP"/>
</dbReference>
<dbReference type="Gene3D" id="3.40.190.10">
    <property type="entry name" value="Periplasmic binding protein-like II"/>
    <property type="match status" value="1"/>
</dbReference>
<dbReference type="SUPFAM" id="SSF53850">
    <property type="entry name" value="Periplasmic binding protein-like II"/>
    <property type="match status" value="1"/>
</dbReference>
<evidence type="ECO:0000313" key="1">
    <source>
        <dbReference type="EMBL" id="MXY91911.1"/>
    </source>
</evidence>
<gene>
    <name evidence="1" type="ORF">F4Y42_00500</name>
</gene>
<dbReference type="PROSITE" id="PS51318">
    <property type="entry name" value="TAT"/>
    <property type="match status" value="1"/>
</dbReference>
<dbReference type="EMBL" id="VXRG01000004">
    <property type="protein sequence ID" value="MXY91911.1"/>
    <property type="molecule type" value="Genomic_DNA"/>
</dbReference>
<protein>
    <submittedName>
        <fullName evidence="1">Extracellular solute-binding protein</fullName>
    </submittedName>
</protein>
<dbReference type="InterPro" id="IPR050490">
    <property type="entry name" value="Bact_solute-bd_prot1"/>
</dbReference>
<comment type="caution">
    <text evidence="1">The sequence shown here is derived from an EMBL/GenBank/DDBJ whole genome shotgun (WGS) entry which is preliminary data.</text>
</comment>
<dbReference type="PANTHER" id="PTHR43649:SF30">
    <property type="entry name" value="ABC TRANSPORTER SUBSTRATE-BINDING PROTEIN"/>
    <property type="match status" value="1"/>
</dbReference>
<dbReference type="AlphaFoldDB" id="A0A6B0YP29"/>